<dbReference type="PANTHER" id="PTHR43792:SF9">
    <property type="entry name" value="RIBOSOMAL-PROTEIN-ALANINE ACETYLTRANSFERASE"/>
    <property type="match status" value="1"/>
</dbReference>
<reference evidence="2 3" key="1">
    <citation type="submission" date="2017-07" db="EMBL/GenBank/DDBJ databases">
        <title>Isolation and whole genome analysis of endospore-forming bacteria from heroin.</title>
        <authorList>
            <person name="Kalinowski J."/>
            <person name="Ahrens B."/>
            <person name="Al-Dilaimi A."/>
            <person name="Winkler A."/>
            <person name="Wibberg D."/>
            <person name="Schleenbecker U."/>
            <person name="Ruckert C."/>
            <person name="Wolfel R."/>
            <person name="Grass G."/>
        </authorList>
    </citation>
    <scope>NUCLEOTIDE SEQUENCE [LARGE SCALE GENOMIC DNA]</scope>
    <source>
        <strain evidence="2 3">7537-G1</strain>
    </source>
</reference>
<dbReference type="PANTHER" id="PTHR43792">
    <property type="entry name" value="GNAT FAMILY, PUTATIVE (AFU_ORTHOLOGUE AFUA_3G00765)-RELATED-RELATED"/>
    <property type="match status" value="1"/>
</dbReference>
<dbReference type="Gene3D" id="3.40.630.30">
    <property type="match status" value="1"/>
</dbReference>
<dbReference type="InterPro" id="IPR000182">
    <property type="entry name" value="GNAT_dom"/>
</dbReference>
<dbReference type="GO" id="GO:0005737">
    <property type="term" value="C:cytoplasm"/>
    <property type="evidence" value="ECO:0007669"/>
    <property type="project" value="TreeGrafter"/>
</dbReference>
<name>A0A268EQV3_9BACL</name>
<proteinExistence type="predicted"/>
<gene>
    <name evidence="2" type="ORF">CHH67_14910</name>
</gene>
<protein>
    <submittedName>
        <fullName evidence="2">GNAT family N-acetyltransferase</fullName>
    </submittedName>
</protein>
<organism evidence="2 3">
    <name type="scientific">Paenibacillus campinasensis</name>
    <dbReference type="NCBI Taxonomy" id="66347"/>
    <lineage>
        <taxon>Bacteria</taxon>
        <taxon>Bacillati</taxon>
        <taxon>Bacillota</taxon>
        <taxon>Bacilli</taxon>
        <taxon>Bacillales</taxon>
        <taxon>Paenibacillaceae</taxon>
        <taxon>Paenibacillus</taxon>
    </lineage>
</organism>
<dbReference type="RefSeq" id="WP_095265988.1">
    <property type="nucleotide sequence ID" value="NZ_NPBY01000045.1"/>
</dbReference>
<dbReference type="GO" id="GO:0008999">
    <property type="term" value="F:protein-N-terminal-alanine acetyltransferase activity"/>
    <property type="evidence" value="ECO:0007669"/>
    <property type="project" value="TreeGrafter"/>
</dbReference>
<dbReference type="EMBL" id="NPBY01000045">
    <property type="protein sequence ID" value="PAD75498.1"/>
    <property type="molecule type" value="Genomic_DNA"/>
</dbReference>
<keyword evidence="2" id="KW-0808">Transferase</keyword>
<dbReference type="Pfam" id="PF13302">
    <property type="entry name" value="Acetyltransf_3"/>
    <property type="match status" value="1"/>
</dbReference>
<dbReference type="PROSITE" id="PS51186">
    <property type="entry name" value="GNAT"/>
    <property type="match status" value="1"/>
</dbReference>
<evidence type="ECO:0000313" key="2">
    <source>
        <dbReference type="EMBL" id="PAD75498.1"/>
    </source>
</evidence>
<dbReference type="InterPro" id="IPR051531">
    <property type="entry name" value="N-acetyltransferase"/>
</dbReference>
<dbReference type="InterPro" id="IPR016181">
    <property type="entry name" value="Acyl_CoA_acyltransferase"/>
</dbReference>
<evidence type="ECO:0000313" key="3">
    <source>
        <dbReference type="Proteomes" id="UP000215596"/>
    </source>
</evidence>
<feature type="domain" description="N-acetyltransferase" evidence="1">
    <location>
        <begin position="16"/>
        <end position="182"/>
    </location>
</feature>
<dbReference type="OrthoDB" id="9785602at2"/>
<dbReference type="AlphaFoldDB" id="A0A268EQV3"/>
<dbReference type="SUPFAM" id="SSF55729">
    <property type="entry name" value="Acyl-CoA N-acyltransferases (Nat)"/>
    <property type="match status" value="1"/>
</dbReference>
<sequence length="193" mass="21693">MYRCQGDIPELTGERIRLRRMEPSDGRAMYACWADAQTARFLEIPAINGAEAAAALIASLNKLAEEDEALRWGIELRQTGTLIGSCGYNLWQLQGAYRGEIGCELASAYWGQGYMQEALSLCIDYGFSQMELNRIEAYCDRDNGRAAAFFHKMGFVLEGTLREYRYSDRGAVDAVVLSILRREWNALPPQTKA</sequence>
<comment type="caution">
    <text evidence="2">The sequence shown here is derived from an EMBL/GenBank/DDBJ whole genome shotgun (WGS) entry which is preliminary data.</text>
</comment>
<accession>A0A268EQV3</accession>
<evidence type="ECO:0000259" key="1">
    <source>
        <dbReference type="PROSITE" id="PS51186"/>
    </source>
</evidence>
<dbReference type="Proteomes" id="UP000215596">
    <property type="component" value="Unassembled WGS sequence"/>
</dbReference>